<dbReference type="Gene3D" id="3.40.50.12780">
    <property type="entry name" value="N-terminal domain of ligase-like"/>
    <property type="match status" value="1"/>
</dbReference>
<keyword evidence="1" id="KW-0547">Nucleotide-binding</keyword>
<organism evidence="4 5">
    <name type="scientific">Spongiibacter pelagi</name>
    <dbReference type="NCBI Taxonomy" id="2760804"/>
    <lineage>
        <taxon>Bacteria</taxon>
        <taxon>Pseudomonadati</taxon>
        <taxon>Pseudomonadota</taxon>
        <taxon>Gammaproteobacteria</taxon>
        <taxon>Cellvibrionales</taxon>
        <taxon>Spongiibacteraceae</taxon>
        <taxon>Spongiibacter</taxon>
    </lineage>
</organism>
<dbReference type="GO" id="GO:0016020">
    <property type="term" value="C:membrane"/>
    <property type="evidence" value="ECO:0007669"/>
    <property type="project" value="TreeGrafter"/>
</dbReference>
<dbReference type="PANTHER" id="PTHR43272">
    <property type="entry name" value="LONG-CHAIN-FATTY-ACID--COA LIGASE"/>
    <property type="match status" value="1"/>
</dbReference>
<dbReference type="Pfam" id="PF23562">
    <property type="entry name" value="AMP-binding_C_3"/>
    <property type="match status" value="1"/>
</dbReference>
<dbReference type="InterPro" id="IPR020845">
    <property type="entry name" value="AMP-binding_CS"/>
</dbReference>
<dbReference type="Proteomes" id="UP000610558">
    <property type="component" value="Unassembled WGS sequence"/>
</dbReference>
<dbReference type="Pfam" id="PF00501">
    <property type="entry name" value="AMP-binding"/>
    <property type="match status" value="1"/>
</dbReference>
<reference evidence="4" key="1">
    <citation type="submission" date="2020-09" db="EMBL/GenBank/DDBJ databases">
        <authorList>
            <person name="Yoon J.-W."/>
        </authorList>
    </citation>
    <scope>NUCLEOTIDE SEQUENCE</scope>
    <source>
        <strain evidence="4">KMU-158</strain>
    </source>
</reference>
<dbReference type="SUPFAM" id="SSF56801">
    <property type="entry name" value="Acetyl-CoA synthetase-like"/>
    <property type="match status" value="1"/>
</dbReference>
<sequence>MTTFWTPVEGAQHWAEQQPNAIYLSQPNKGEVRDYTWAQCLDEAKRMANYIQGMDLPQGSRIAVLSSNCAHMILADLAIWMSGHVSLPVYPSLNSETLGYILEHSESQMLFVGKLDNWASMAPGVPDNMPMVLINGATHTGVEAPSWDEIVANTVPTETIIPRDKDELARMIYTSGSTGQPKGVMCSFTALEAGSRVIGHLLELTPEDRMLSYLPLAHVFEAAAVEMNSLRHGFRVYFSEGLTTFATDLQRARPTVFQSVPRLWVKFQQGVLAAVPQEKLSELLADENTAKATQQNILTKLGLQDTRIAVTGSAPLAPSVMEWYRSIGLELLEGYAMSEDFAYSHLSFPNRSRIGYVGEAVPGVERRLSEQGEVQIKSPGGMMGYFKDAEKTTEAYTDDGWFRTGDLGEVDELGRLKITGRLKEIFKTSKGKYVAPVPIECKIGHPLVESVCVSGANQAQPFVLLMPSAIAGEKLSCNEAKRQFESEISELLEQVNQTLDPHEALSFAVMVKDSWTIENGMLTPTMKIRRNIIEERYSETVDAWYAERKTVVWECPTLASA</sequence>
<dbReference type="AlphaFoldDB" id="A0A927C142"/>
<evidence type="ECO:0000259" key="3">
    <source>
        <dbReference type="Pfam" id="PF00501"/>
    </source>
</evidence>
<dbReference type="GO" id="GO:0004467">
    <property type="term" value="F:long-chain fatty acid-CoA ligase activity"/>
    <property type="evidence" value="ECO:0007669"/>
    <property type="project" value="TreeGrafter"/>
</dbReference>
<name>A0A927C142_9GAMM</name>
<dbReference type="PROSITE" id="PS00455">
    <property type="entry name" value="AMP_BINDING"/>
    <property type="match status" value="1"/>
</dbReference>
<dbReference type="GO" id="GO:0005524">
    <property type="term" value="F:ATP binding"/>
    <property type="evidence" value="ECO:0007669"/>
    <property type="project" value="UniProtKB-KW"/>
</dbReference>
<evidence type="ECO:0000256" key="1">
    <source>
        <dbReference type="ARBA" id="ARBA00022741"/>
    </source>
</evidence>
<evidence type="ECO:0000256" key="2">
    <source>
        <dbReference type="ARBA" id="ARBA00022840"/>
    </source>
</evidence>
<evidence type="ECO:0000313" key="5">
    <source>
        <dbReference type="Proteomes" id="UP000610558"/>
    </source>
</evidence>
<dbReference type="PANTHER" id="PTHR43272:SF33">
    <property type="entry name" value="AMP-BINDING DOMAIN-CONTAINING PROTEIN-RELATED"/>
    <property type="match status" value="1"/>
</dbReference>
<dbReference type="RefSeq" id="WP_190764012.1">
    <property type="nucleotide sequence ID" value="NZ_JACXLD010000003.1"/>
</dbReference>
<gene>
    <name evidence="4" type="ORF">IB286_07245</name>
</gene>
<dbReference type="EMBL" id="JACXLD010000003">
    <property type="protein sequence ID" value="MBD2858804.1"/>
    <property type="molecule type" value="Genomic_DNA"/>
</dbReference>
<accession>A0A927C142</accession>
<evidence type="ECO:0000313" key="4">
    <source>
        <dbReference type="EMBL" id="MBD2858804.1"/>
    </source>
</evidence>
<feature type="domain" description="AMP-dependent synthetase/ligase" evidence="3">
    <location>
        <begin position="12"/>
        <end position="386"/>
    </location>
</feature>
<protein>
    <submittedName>
        <fullName evidence="4">AMP-binding protein</fullName>
    </submittedName>
</protein>
<dbReference type="InterPro" id="IPR042099">
    <property type="entry name" value="ANL_N_sf"/>
</dbReference>
<proteinExistence type="predicted"/>
<keyword evidence="5" id="KW-1185">Reference proteome</keyword>
<keyword evidence="2" id="KW-0067">ATP-binding</keyword>
<comment type="caution">
    <text evidence="4">The sequence shown here is derived from an EMBL/GenBank/DDBJ whole genome shotgun (WGS) entry which is preliminary data.</text>
</comment>
<dbReference type="InterPro" id="IPR000873">
    <property type="entry name" value="AMP-dep_synth/lig_dom"/>
</dbReference>